<accession>A0A3Q3LDX2</accession>
<proteinExistence type="predicted"/>
<reference evidence="2" key="1">
    <citation type="submission" date="2025-08" db="UniProtKB">
        <authorList>
            <consortium name="Ensembl"/>
        </authorList>
    </citation>
    <scope>IDENTIFICATION</scope>
</reference>
<organism evidence="2 3">
    <name type="scientific">Labrus bergylta</name>
    <name type="common">ballan wrasse</name>
    <dbReference type="NCBI Taxonomy" id="56723"/>
    <lineage>
        <taxon>Eukaryota</taxon>
        <taxon>Metazoa</taxon>
        <taxon>Chordata</taxon>
        <taxon>Craniata</taxon>
        <taxon>Vertebrata</taxon>
        <taxon>Euteleostomi</taxon>
        <taxon>Actinopterygii</taxon>
        <taxon>Neopterygii</taxon>
        <taxon>Teleostei</taxon>
        <taxon>Neoteleostei</taxon>
        <taxon>Acanthomorphata</taxon>
        <taxon>Eupercaria</taxon>
        <taxon>Labriformes</taxon>
        <taxon>Labridae</taxon>
        <taxon>Labrus</taxon>
    </lineage>
</organism>
<dbReference type="InterPro" id="IPR000477">
    <property type="entry name" value="RT_dom"/>
</dbReference>
<name>A0A3Q3LDX2_9LABR</name>
<dbReference type="Ensembl" id="ENSLBET00000007532.1">
    <property type="protein sequence ID" value="ENSLBEP00000007155.1"/>
    <property type="gene ID" value="ENSLBEG00000005537.1"/>
</dbReference>
<evidence type="ECO:0000313" key="2">
    <source>
        <dbReference type="Ensembl" id="ENSLBEP00000007155.1"/>
    </source>
</evidence>
<dbReference type="Proteomes" id="UP000261660">
    <property type="component" value="Unplaced"/>
</dbReference>
<dbReference type="SUPFAM" id="SSF56672">
    <property type="entry name" value="DNA/RNA polymerases"/>
    <property type="match status" value="1"/>
</dbReference>
<dbReference type="GeneTree" id="ENSGT00940000165023"/>
<dbReference type="PANTHER" id="PTHR31635:SF196">
    <property type="entry name" value="REVERSE TRANSCRIPTASE DOMAIN-CONTAINING PROTEIN-RELATED"/>
    <property type="match status" value="1"/>
</dbReference>
<dbReference type="PROSITE" id="PS50878">
    <property type="entry name" value="RT_POL"/>
    <property type="match status" value="1"/>
</dbReference>
<dbReference type="InterPro" id="IPR043502">
    <property type="entry name" value="DNA/RNA_pol_sf"/>
</dbReference>
<feature type="domain" description="Reverse transcriptase" evidence="1">
    <location>
        <begin position="1"/>
        <end position="131"/>
    </location>
</feature>
<reference evidence="2" key="2">
    <citation type="submission" date="2025-09" db="UniProtKB">
        <authorList>
            <consortium name="Ensembl"/>
        </authorList>
    </citation>
    <scope>IDENTIFICATION</scope>
</reference>
<evidence type="ECO:0000313" key="3">
    <source>
        <dbReference type="Proteomes" id="UP000261660"/>
    </source>
</evidence>
<dbReference type="InParanoid" id="A0A3Q3LDX2"/>
<evidence type="ECO:0000259" key="1">
    <source>
        <dbReference type="PROSITE" id="PS50878"/>
    </source>
</evidence>
<dbReference type="PANTHER" id="PTHR31635">
    <property type="entry name" value="REVERSE TRANSCRIPTASE DOMAIN-CONTAINING PROTEIN-RELATED"/>
    <property type="match status" value="1"/>
</dbReference>
<keyword evidence="3" id="KW-1185">Reference proteome</keyword>
<dbReference type="Pfam" id="PF00078">
    <property type="entry name" value="RVT_1"/>
    <property type="match status" value="1"/>
</dbReference>
<dbReference type="AlphaFoldDB" id="A0A3Q3LDX2"/>
<protein>
    <recommendedName>
        <fullName evidence="1">Reverse transcriptase domain-containing protein</fullName>
    </recommendedName>
</protein>
<sequence length="183" mass="20704">MGLRCRASHTFKLHRGTRQGCPLSPLLFIFALEPLAIAVRENSDITGVTIANKIHKMLLYADDIILLLSQPLQSVKNVLATIDDFSTFSGYKVNWSKTEAFPLFDPTFLPDLSAFNISVPQHGITYLGITFPQDIKNIGGFNLPNFQLYHWAFTLNKFIMTVRSPLPEPSLHPTRSVERCYTY</sequence>